<dbReference type="GO" id="GO:0008270">
    <property type="term" value="F:zinc ion binding"/>
    <property type="evidence" value="ECO:0007669"/>
    <property type="project" value="InterPro"/>
</dbReference>
<evidence type="ECO:0000313" key="3">
    <source>
        <dbReference type="EMBL" id="KAJ7346146.1"/>
    </source>
</evidence>
<keyword evidence="1" id="KW-0507">mRNA processing</keyword>
<evidence type="ECO:0008006" key="5">
    <source>
        <dbReference type="Google" id="ProtNLM"/>
    </source>
</evidence>
<evidence type="ECO:0000256" key="2">
    <source>
        <dbReference type="SAM" id="MobiDB-lite"/>
    </source>
</evidence>
<dbReference type="Gene3D" id="4.10.60.10">
    <property type="entry name" value="Zinc finger, CCHC-type"/>
    <property type="match status" value="1"/>
</dbReference>
<name>A0AAD6ZYP7_9AGAR</name>
<organism evidence="3 4">
    <name type="scientific">Mycena albidolilacea</name>
    <dbReference type="NCBI Taxonomy" id="1033008"/>
    <lineage>
        <taxon>Eukaryota</taxon>
        <taxon>Fungi</taxon>
        <taxon>Dikarya</taxon>
        <taxon>Basidiomycota</taxon>
        <taxon>Agaricomycotina</taxon>
        <taxon>Agaricomycetes</taxon>
        <taxon>Agaricomycetidae</taxon>
        <taxon>Agaricales</taxon>
        <taxon>Marasmiineae</taxon>
        <taxon>Mycenaceae</taxon>
        <taxon>Mycena</taxon>
    </lineage>
</organism>
<evidence type="ECO:0000313" key="4">
    <source>
        <dbReference type="Proteomes" id="UP001218218"/>
    </source>
</evidence>
<dbReference type="GO" id="GO:0006397">
    <property type="term" value="P:mRNA processing"/>
    <property type="evidence" value="ECO:0007669"/>
    <property type="project" value="UniProtKB-KW"/>
</dbReference>
<dbReference type="GO" id="GO:0003676">
    <property type="term" value="F:nucleic acid binding"/>
    <property type="evidence" value="ECO:0007669"/>
    <property type="project" value="InterPro"/>
</dbReference>
<keyword evidence="4" id="KW-1185">Reference proteome</keyword>
<evidence type="ECO:0000256" key="1">
    <source>
        <dbReference type="ARBA" id="ARBA00022664"/>
    </source>
</evidence>
<proteinExistence type="predicted"/>
<dbReference type="SUPFAM" id="SSF57756">
    <property type="entry name" value="Retrovirus zinc finger-like domains"/>
    <property type="match status" value="1"/>
</dbReference>
<dbReference type="AlphaFoldDB" id="A0AAD6ZYP7"/>
<dbReference type="InterPro" id="IPR036875">
    <property type="entry name" value="Znf_CCHC_sf"/>
</dbReference>
<sequence>MVAINSSNIPSSSSETASPITADSHELVALILEEYQCWKEKAGESTGSSALFGKSQSTHQHSNLSKDDGCFNYGGPGHMAKDCWAKSGSKAGRIYGHFDEPHFNPHLSRDTWLADSGC</sequence>
<dbReference type="Proteomes" id="UP001218218">
    <property type="component" value="Unassembled WGS sequence"/>
</dbReference>
<dbReference type="EMBL" id="JARIHO010000021">
    <property type="protein sequence ID" value="KAJ7346146.1"/>
    <property type="molecule type" value="Genomic_DNA"/>
</dbReference>
<protein>
    <recommendedName>
        <fullName evidence="5">CCHC-type domain-containing protein</fullName>
    </recommendedName>
</protein>
<reference evidence="3" key="1">
    <citation type="submission" date="2023-03" db="EMBL/GenBank/DDBJ databases">
        <title>Massive genome expansion in bonnet fungi (Mycena s.s.) driven by repeated elements and novel gene families across ecological guilds.</title>
        <authorList>
            <consortium name="Lawrence Berkeley National Laboratory"/>
            <person name="Harder C.B."/>
            <person name="Miyauchi S."/>
            <person name="Viragh M."/>
            <person name="Kuo A."/>
            <person name="Thoen E."/>
            <person name="Andreopoulos B."/>
            <person name="Lu D."/>
            <person name="Skrede I."/>
            <person name="Drula E."/>
            <person name="Henrissat B."/>
            <person name="Morin E."/>
            <person name="Kohler A."/>
            <person name="Barry K."/>
            <person name="LaButti K."/>
            <person name="Morin E."/>
            <person name="Salamov A."/>
            <person name="Lipzen A."/>
            <person name="Mereny Z."/>
            <person name="Hegedus B."/>
            <person name="Baldrian P."/>
            <person name="Stursova M."/>
            <person name="Weitz H."/>
            <person name="Taylor A."/>
            <person name="Grigoriev I.V."/>
            <person name="Nagy L.G."/>
            <person name="Martin F."/>
            <person name="Kauserud H."/>
        </authorList>
    </citation>
    <scope>NUCLEOTIDE SEQUENCE</scope>
    <source>
        <strain evidence="3">CBHHK002</strain>
    </source>
</reference>
<comment type="caution">
    <text evidence="3">The sequence shown here is derived from an EMBL/GenBank/DDBJ whole genome shotgun (WGS) entry which is preliminary data.</text>
</comment>
<gene>
    <name evidence="3" type="ORF">DFH08DRAFT_809982</name>
</gene>
<feature type="region of interest" description="Disordered" evidence="2">
    <location>
        <begin position="1"/>
        <end position="20"/>
    </location>
</feature>
<accession>A0AAD6ZYP7</accession>